<gene>
    <name evidence="1" type="ORF">KIPB_015760</name>
</gene>
<reference evidence="1 2" key="1">
    <citation type="journal article" date="2018" name="PLoS ONE">
        <title>The draft genome of Kipferlia bialata reveals reductive genome evolution in fornicate parasites.</title>
        <authorList>
            <person name="Tanifuji G."/>
            <person name="Takabayashi S."/>
            <person name="Kume K."/>
            <person name="Takagi M."/>
            <person name="Nakayama T."/>
            <person name="Kamikawa R."/>
            <person name="Inagaki Y."/>
            <person name="Hashimoto T."/>
        </authorList>
    </citation>
    <scope>NUCLEOTIDE SEQUENCE [LARGE SCALE GENOMIC DNA]</scope>
    <source>
        <strain evidence="1">NY0173</strain>
    </source>
</reference>
<comment type="caution">
    <text evidence="1">The sequence shown here is derived from an EMBL/GenBank/DDBJ whole genome shotgun (WGS) entry which is preliminary data.</text>
</comment>
<proteinExistence type="predicted"/>
<feature type="non-terminal residue" evidence="1">
    <location>
        <position position="1"/>
    </location>
</feature>
<sequence>RVRAYMDMVAKQKEYERLLRLPHSGESNAIKWESQRYRAERLAKEYSRGNLGVRMGFRTVFRLSNGRGRKARSPKQKRGWTATIVDRSLSLS</sequence>
<accession>A0A9K3DAG2</accession>
<name>A0A9K3DAG2_9EUKA</name>
<organism evidence="1 2">
    <name type="scientific">Kipferlia bialata</name>
    <dbReference type="NCBI Taxonomy" id="797122"/>
    <lineage>
        <taxon>Eukaryota</taxon>
        <taxon>Metamonada</taxon>
        <taxon>Carpediemonas-like organisms</taxon>
        <taxon>Kipferlia</taxon>
    </lineage>
</organism>
<dbReference type="AlphaFoldDB" id="A0A9K3DAG2"/>
<protein>
    <submittedName>
        <fullName evidence="1">Uncharacterized protein</fullName>
    </submittedName>
</protein>
<dbReference type="Proteomes" id="UP000265618">
    <property type="component" value="Unassembled WGS sequence"/>
</dbReference>
<feature type="non-terminal residue" evidence="1">
    <location>
        <position position="92"/>
    </location>
</feature>
<keyword evidence="2" id="KW-1185">Reference proteome</keyword>
<evidence type="ECO:0000313" key="2">
    <source>
        <dbReference type="Proteomes" id="UP000265618"/>
    </source>
</evidence>
<evidence type="ECO:0000313" key="1">
    <source>
        <dbReference type="EMBL" id="GIQ92148.1"/>
    </source>
</evidence>
<dbReference type="EMBL" id="BDIP01009071">
    <property type="protein sequence ID" value="GIQ92148.1"/>
    <property type="molecule type" value="Genomic_DNA"/>
</dbReference>